<protein>
    <submittedName>
        <fullName evidence="1">Uncharacterized protein</fullName>
    </submittedName>
</protein>
<keyword evidence="2" id="KW-1185">Reference proteome</keyword>
<sequence length="220" mass="23630">MRLARPLITLLSSLAAISSFAVPAAARRSRPLRQHVEPRALLDVCLFLDADALVNSGLLGIPAQILAGLDICLCLSALPLAIQANVNLRLLAAILGDTELLAILTALINDAPGSKHCTYPPHSTPACQKGDPCGFHCDPPYVPKDGQCVCAPPNSLCNGVCGSFPHVSMHIRCILHLPDLWTSLGLWLFHASCQARCEGFGRAIPWHHNSDRRPGNVCER</sequence>
<reference evidence="1" key="1">
    <citation type="submission" date="2021-02" db="EMBL/GenBank/DDBJ databases">
        <authorList>
            <consortium name="DOE Joint Genome Institute"/>
            <person name="Ahrendt S."/>
            <person name="Looney B.P."/>
            <person name="Miyauchi S."/>
            <person name="Morin E."/>
            <person name="Drula E."/>
            <person name="Courty P.E."/>
            <person name="Chicoki N."/>
            <person name="Fauchery L."/>
            <person name="Kohler A."/>
            <person name="Kuo A."/>
            <person name="Labutti K."/>
            <person name="Pangilinan J."/>
            <person name="Lipzen A."/>
            <person name="Riley R."/>
            <person name="Andreopoulos W."/>
            <person name="He G."/>
            <person name="Johnson J."/>
            <person name="Barry K.W."/>
            <person name="Grigoriev I.V."/>
            <person name="Nagy L."/>
            <person name="Hibbett D."/>
            <person name="Henrissat B."/>
            <person name="Matheny P.B."/>
            <person name="Labbe J."/>
            <person name="Martin F."/>
        </authorList>
    </citation>
    <scope>NUCLEOTIDE SEQUENCE</scope>
    <source>
        <strain evidence="1">FP105234-sp</strain>
    </source>
</reference>
<dbReference type="EMBL" id="MU276114">
    <property type="protein sequence ID" value="KAI0041585.1"/>
    <property type="molecule type" value="Genomic_DNA"/>
</dbReference>
<name>A0ACB8RC93_9AGAM</name>
<gene>
    <name evidence="1" type="ORF">FA95DRAFT_1501257</name>
</gene>
<evidence type="ECO:0000313" key="1">
    <source>
        <dbReference type="EMBL" id="KAI0041585.1"/>
    </source>
</evidence>
<accession>A0ACB8RC93</accession>
<proteinExistence type="predicted"/>
<dbReference type="Proteomes" id="UP000814033">
    <property type="component" value="Unassembled WGS sequence"/>
</dbReference>
<evidence type="ECO:0000313" key="2">
    <source>
        <dbReference type="Proteomes" id="UP000814033"/>
    </source>
</evidence>
<comment type="caution">
    <text evidence="1">The sequence shown here is derived from an EMBL/GenBank/DDBJ whole genome shotgun (WGS) entry which is preliminary data.</text>
</comment>
<reference evidence="1" key="2">
    <citation type="journal article" date="2022" name="New Phytol.">
        <title>Evolutionary transition to the ectomycorrhizal habit in the genomes of a hyperdiverse lineage of mushroom-forming fungi.</title>
        <authorList>
            <person name="Looney B."/>
            <person name="Miyauchi S."/>
            <person name="Morin E."/>
            <person name="Drula E."/>
            <person name="Courty P.E."/>
            <person name="Kohler A."/>
            <person name="Kuo A."/>
            <person name="LaButti K."/>
            <person name="Pangilinan J."/>
            <person name="Lipzen A."/>
            <person name="Riley R."/>
            <person name="Andreopoulos W."/>
            <person name="He G."/>
            <person name="Johnson J."/>
            <person name="Nolan M."/>
            <person name="Tritt A."/>
            <person name="Barry K.W."/>
            <person name="Grigoriev I.V."/>
            <person name="Nagy L.G."/>
            <person name="Hibbett D."/>
            <person name="Henrissat B."/>
            <person name="Matheny P.B."/>
            <person name="Labbe J."/>
            <person name="Martin F.M."/>
        </authorList>
    </citation>
    <scope>NUCLEOTIDE SEQUENCE</scope>
    <source>
        <strain evidence="1">FP105234-sp</strain>
    </source>
</reference>
<organism evidence="1 2">
    <name type="scientific">Auriscalpium vulgare</name>
    <dbReference type="NCBI Taxonomy" id="40419"/>
    <lineage>
        <taxon>Eukaryota</taxon>
        <taxon>Fungi</taxon>
        <taxon>Dikarya</taxon>
        <taxon>Basidiomycota</taxon>
        <taxon>Agaricomycotina</taxon>
        <taxon>Agaricomycetes</taxon>
        <taxon>Russulales</taxon>
        <taxon>Auriscalpiaceae</taxon>
        <taxon>Auriscalpium</taxon>
    </lineage>
</organism>